<comment type="caution">
    <text evidence="2">The sequence shown here is derived from an EMBL/GenBank/DDBJ whole genome shotgun (WGS) entry which is preliminary data.</text>
</comment>
<name>A0A3S1CIQ6_9CYAN</name>
<dbReference type="AlphaFoldDB" id="A0A3S1CIQ6"/>
<accession>A0A3S1CIQ6</accession>
<reference evidence="2" key="2">
    <citation type="journal article" date="2019" name="Genome Biol. Evol.">
        <title>Day and night: Metabolic profiles and evolutionary relationships of six axenic non-marine cyanobacteria.</title>
        <authorList>
            <person name="Will S.E."/>
            <person name="Henke P."/>
            <person name="Boedeker C."/>
            <person name="Huang S."/>
            <person name="Brinkmann H."/>
            <person name="Rohde M."/>
            <person name="Jarek M."/>
            <person name="Friedl T."/>
            <person name="Seufert S."/>
            <person name="Schumacher M."/>
            <person name="Overmann J."/>
            <person name="Neumann-Schaal M."/>
            <person name="Petersen J."/>
        </authorList>
    </citation>
    <scope>NUCLEOTIDE SEQUENCE [LARGE SCALE GENOMIC DNA]</scope>
    <source>
        <strain evidence="2">PCC 7102</strain>
    </source>
</reference>
<sequence>MRDLADESIELARVVAKNPSTPPDVLEALSGYEHDLEIQRNVTANPKGAC</sequence>
<evidence type="ECO:0000313" key="3">
    <source>
        <dbReference type="Proteomes" id="UP000271624"/>
    </source>
</evidence>
<dbReference type="Proteomes" id="UP000271624">
    <property type="component" value="Unassembled WGS sequence"/>
</dbReference>
<evidence type="ECO:0000259" key="1">
    <source>
        <dbReference type="Pfam" id="PF25591"/>
    </source>
</evidence>
<dbReference type="Pfam" id="PF25591">
    <property type="entry name" value="LRV_2"/>
    <property type="match status" value="1"/>
</dbReference>
<evidence type="ECO:0000313" key="2">
    <source>
        <dbReference type="EMBL" id="RUS93139.1"/>
    </source>
</evidence>
<organism evidence="2 3">
    <name type="scientific">Dulcicalothrix desertica PCC 7102</name>
    <dbReference type="NCBI Taxonomy" id="232991"/>
    <lineage>
        <taxon>Bacteria</taxon>
        <taxon>Bacillati</taxon>
        <taxon>Cyanobacteriota</taxon>
        <taxon>Cyanophyceae</taxon>
        <taxon>Nostocales</taxon>
        <taxon>Calotrichaceae</taxon>
        <taxon>Dulcicalothrix</taxon>
    </lineage>
</organism>
<reference evidence="2" key="1">
    <citation type="submission" date="2018-12" db="EMBL/GenBank/DDBJ databases">
        <authorList>
            <person name="Will S."/>
            <person name="Neumann-Schaal M."/>
            <person name="Henke P."/>
        </authorList>
    </citation>
    <scope>NUCLEOTIDE SEQUENCE</scope>
    <source>
        <strain evidence="2">PCC 7102</strain>
    </source>
</reference>
<protein>
    <recommendedName>
        <fullName evidence="1">Leucine rich repeat variant domain-containing protein</fullName>
    </recommendedName>
</protein>
<feature type="domain" description="Leucine rich repeat variant" evidence="1">
    <location>
        <begin position="1"/>
        <end position="44"/>
    </location>
</feature>
<dbReference type="InterPro" id="IPR057893">
    <property type="entry name" value="LRV_2"/>
</dbReference>
<gene>
    <name evidence="2" type="ORF">DSM106972_097330</name>
</gene>
<dbReference type="RefSeq" id="WP_158633036.1">
    <property type="nucleotide sequence ID" value="NZ_RSCL01000063.1"/>
</dbReference>
<dbReference type="EMBL" id="RSCL01000063">
    <property type="protein sequence ID" value="RUS93139.1"/>
    <property type="molecule type" value="Genomic_DNA"/>
</dbReference>
<proteinExistence type="predicted"/>
<keyword evidence="3" id="KW-1185">Reference proteome</keyword>